<feature type="transmembrane region" description="Helical" evidence="1">
    <location>
        <begin position="6"/>
        <end position="26"/>
    </location>
</feature>
<dbReference type="Proteomes" id="UP001314205">
    <property type="component" value="Unassembled WGS sequence"/>
</dbReference>
<dbReference type="SUPFAM" id="SSF53474">
    <property type="entry name" value="alpha/beta-Hydrolases"/>
    <property type="match status" value="1"/>
</dbReference>
<feature type="domain" description="Partial AB-hydrolase lipase" evidence="2">
    <location>
        <begin position="50"/>
        <end position="105"/>
    </location>
</feature>
<evidence type="ECO:0000313" key="4">
    <source>
        <dbReference type="Proteomes" id="UP001314205"/>
    </source>
</evidence>
<proteinExistence type="predicted"/>
<reference evidence="3 4" key="1">
    <citation type="submission" date="2023-11" db="EMBL/GenBank/DDBJ databases">
        <authorList>
            <person name="Hedman E."/>
            <person name="Englund M."/>
            <person name="Stromberg M."/>
            <person name="Nyberg Akerstrom W."/>
            <person name="Nylinder S."/>
            <person name="Jareborg N."/>
            <person name="Kallberg Y."/>
            <person name="Kronander E."/>
        </authorList>
    </citation>
    <scope>NUCLEOTIDE SEQUENCE [LARGE SCALE GENOMIC DNA]</scope>
</reference>
<gene>
    <name evidence="3" type="ORF">PARMNEM_LOCUS11118</name>
</gene>
<comment type="caution">
    <text evidence="3">The sequence shown here is derived from an EMBL/GenBank/DDBJ whole genome shotgun (WGS) entry which is preliminary data.</text>
</comment>
<dbReference type="Pfam" id="PF04083">
    <property type="entry name" value="Abhydro_lipase"/>
    <property type="match status" value="1"/>
</dbReference>
<dbReference type="PANTHER" id="PTHR11005">
    <property type="entry name" value="LYSOSOMAL ACID LIPASE-RELATED"/>
    <property type="match status" value="1"/>
</dbReference>
<dbReference type="AlphaFoldDB" id="A0AAV1L692"/>
<dbReference type="Gene3D" id="3.40.50.1820">
    <property type="entry name" value="alpha/beta hydrolase"/>
    <property type="match status" value="1"/>
</dbReference>
<sequence length="124" mass="14356">MASRTYTVSIIHVIFIVFLMFSYVILQQSITNEKLFLQHQANSLLNFTRLSVKHGYFTEEHTVYTEDGYLLTIFRMVKSKKCYDQVKNPPVILMHGLLMSSDSWFDAGPEASLAYLLSDECFDI</sequence>
<organism evidence="3 4">
    <name type="scientific">Parnassius mnemosyne</name>
    <name type="common">clouded apollo</name>
    <dbReference type="NCBI Taxonomy" id="213953"/>
    <lineage>
        <taxon>Eukaryota</taxon>
        <taxon>Metazoa</taxon>
        <taxon>Ecdysozoa</taxon>
        <taxon>Arthropoda</taxon>
        <taxon>Hexapoda</taxon>
        <taxon>Insecta</taxon>
        <taxon>Pterygota</taxon>
        <taxon>Neoptera</taxon>
        <taxon>Endopterygota</taxon>
        <taxon>Lepidoptera</taxon>
        <taxon>Glossata</taxon>
        <taxon>Ditrysia</taxon>
        <taxon>Papilionoidea</taxon>
        <taxon>Papilionidae</taxon>
        <taxon>Parnassiinae</taxon>
        <taxon>Parnassini</taxon>
        <taxon>Parnassius</taxon>
        <taxon>Driopa</taxon>
    </lineage>
</organism>
<dbReference type="EMBL" id="CAVLGL010000086">
    <property type="protein sequence ID" value="CAK1590803.1"/>
    <property type="molecule type" value="Genomic_DNA"/>
</dbReference>
<name>A0AAV1L692_9NEOP</name>
<protein>
    <recommendedName>
        <fullName evidence="2">Partial AB-hydrolase lipase domain-containing protein</fullName>
    </recommendedName>
</protein>
<keyword evidence="1" id="KW-0472">Membrane</keyword>
<keyword evidence="1" id="KW-1133">Transmembrane helix</keyword>
<dbReference type="GO" id="GO:0006629">
    <property type="term" value="P:lipid metabolic process"/>
    <property type="evidence" value="ECO:0007669"/>
    <property type="project" value="InterPro"/>
</dbReference>
<accession>A0AAV1L692</accession>
<evidence type="ECO:0000259" key="2">
    <source>
        <dbReference type="Pfam" id="PF04083"/>
    </source>
</evidence>
<evidence type="ECO:0000313" key="3">
    <source>
        <dbReference type="EMBL" id="CAK1590803.1"/>
    </source>
</evidence>
<keyword evidence="4" id="KW-1185">Reference proteome</keyword>
<evidence type="ECO:0000256" key="1">
    <source>
        <dbReference type="SAM" id="Phobius"/>
    </source>
</evidence>
<dbReference type="InterPro" id="IPR029058">
    <property type="entry name" value="AB_hydrolase_fold"/>
</dbReference>
<keyword evidence="1" id="KW-0812">Transmembrane</keyword>
<dbReference type="InterPro" id="IPR006693">
    <property type="entry name" value="AB_hydrolase_lipase"/>
</dbReference>